<evidence type="ECO:0000313" key="2">
    <source>
        <dbReference type="Proteomes" id="UP001371456"/>
    </source>
</evidence>
<sequence>MNAVNAADVEPNLELSLALRNRPELSPLRNEPAPRQNEQAAAGINLVLSLATRYVPAPRPIIDQAAVLTLSFLWQLVAQLMRNSLLRLKSGWKT</sequence>
<proteinExistence type="predicted"/>
<comment type="caution">
    <text evidence="1">The sequence shown here is derived from an EMBL/GenBank/DDBJ whole genome shotgun (WGS) entry which is preliminary data.</text>
</comment>
<dbReference type="EMBL" id="JBANQN010000001">
    <property type="protein sequence ID" value="KAK6803683.1"/>
    <property type="molecule type" value="Genomic_DNA"/>
</dbReference>
<accession>A0AAN8YN79</accession>
<reference evidence="1 2" key="1">
    <citation type="submission" date="2024-02" db="EMBL/GenBank/DDBJ databases">
        <title>de novo genome assembly of Solanum bulbocastanum strain 11H21.</title>
        <authorList>
            <person name="Hosaka A.J."/>
        </authorList>
    </citation>
    <scope>NUCLEOTIDE SEQUENCE [LARGE SCALE GENOMIC DNA]</scope>
    <source>
        <tissue evidence="1">Young leaves</tissue>
    </source>
</reference>
<evidence type="ECO:0000313" key="1">
    <source>
        <dbReference type="EMBL" id="KAK6803683.1"/>
    </source>
</evidence>
<gene>
    <name evidence="1" type="ORF">RDI58_001467</name>
</gene>
<dbReference type="AlphaFoldDB" id="A0AAN8YN79"/>
<keyword evidence="2" id="KW-1185">Reference proteome</keyword>
<organism evidence="1 2">
    <name type="scientific">Solanum bulbocastanum</name>
    <name type="common">Wild potato</name>
    <dbReference type="NCBI Taxonomy" id="147425"/>
    <lineage>
        <taxon>Eukaryota</taxon>
        <taxon>Viridiplantae</taxon>
        <taxon>Streptophyta</taxon>
        <taxon>Embryophyta</taxon>
        <taxon>Tracheophyta</taxon>
        <taxon>Spermatophyta</taxon>
        <taxon>Magnoliopsida</taxon>
        <taxon>eudicotyledons</taxon>
        <taxon>Gunneridae</taxon>
        <taxon>Pentapetalae</taxon>
        <taxon>asterids</taxon>
        <taxon>lamiids</taxon>
        <taxon>Solanales</taxon>
        <taxon>Solanaceae</taxon>
        <taxon>Solanoideae</taxon>
        <taxon>Solaneae</taxon>
        <taxon>Solanum</taxon>
    </lineage>
</organism>
<protein>
    <submittedName>
        <fullName evidence="1">Uncharacterized protein</fullName>
    </submittedName>
</protein>
<dbReference type="Proteomes" id="UP001371456">
    <property type="component" value="Unassembled WGS sequence"/>
</dbReference>
<name>A0AAN8YN79_SOLBU</name>